<keyword evidence="2" id="KW-0227">DNA damage</keyword>
<evidence type="ECO:0000313" key="7">
    <source>
        <dbReference type="EMBL" id="GGD00197.1"/>
    </source>
</evidence>
<evidence type="ECO:0000313" key="8">
    <source>
        <dbReference type="Proteomes" id="UP000637423"/>
    </source>
</evidence>
<dbReference type="NCBIfam" id="NF002955">
    <property type="entry name" value="PRK03609.1"/>
    <property type="match status" value="1"/>
</dbReference>
<keyword evidence="4" id="KW-0234">DNA repair</keyword>
<evidence type="ECO:0000256" key="2">
    <source>
        <dbReference type="ARBA" id="ARBA00022763"/>
    </source>
</evidence>
<dbReference type="GO" id="GO:0009432">
    <property type="term" value="P:SOS response"/>
    <property type="evidence" value="ECO:0007669"/>
    <property type="project" value="UniProtKB-KW"/>
</dbReference>
<evidence type="ECO:0000256" key="3">
    <source>
        <dbReference type="ARBA" id="ARBA00023199"/>
    </source>
</evidence>
<dbReference type="SUPFAM" id="SSF56672">
    <property type="entry name" value="DNA/RNA polymerases"/>
    <property type="match status" value="1"/>
</dbReference>
<dbReference type="CDD" id="cd01700">
    <property type="entry name" value="PolY_Pol_V_umuC"/>
    <property type="match status" value="1"/>
</dbReference>
<dbReference type="Proteomes" id="UP000637423">
    <property type="component" value="Unassembled WGS sequence"/>
</dbReference>
<dbReference type="InterPro" id="IPR025188">
    <property type="entry name" value="DUF4113"/>
</dbReference>
<reference evidence="7" key="2">
    <citation type="submission" date="2020-09" db="EMBL/GenBank/DDBJ databases">
        <authorList>
            <person name="Sun Q."/>
            <person name="Zhou Y."/>
        </authorList>
    </citation>
    <scope>NUCLEOTIDE SEQUENCE</scope>
    <source>
        <strain evidence="7">CGMCC 1.10998</strain>
    </source>
</reference>
<protein>
    <submittedName>
        <fullName evidence="7">DNA polymerase V subunit UmuC</fullName>
    </submittedName>
</protein>
<evidence type="ECO:0000256" key="1">
    <source>
        <dbReference type="ARBA" id="ARBA00010945"/>
    </source>
</evidence>
<dbReference type="InterPro" id="IPR050116">
    <property type="entry name" value="DNA_polymerase-Y"/>
</dbReference>
<dbReference type="RefSeq" id="WP_188569329.1">
    <property type="nucleotide sequence ID" value="NZ_BMED01000008.1"/>
</dbReference>
<dbReference type="GO" id="GO:0042276">
    <property type="term" value="P:error-prone translesion synthesis"/>
    <property type="evidence" value="ECO:0007669"/>
    <property type="project" value="TreeGrafter"/>
</dbReference>
<gene>
    <name evidence="7" type="primary">umuC</name>
    <name evidence="7" type="ORF">GCM10011396_54640</name>
</gene>
<dbReference type="PANTHER" id="PTHR11076:SF34">
    <property type="entry name" value="PROTEIN UMUC"/>
    <property type="match status" value="1"/>
</dbReference>
<evidence type="ECO:0000256" key="5">
    <source>
        <dbReference type="ARBA" id="ARBA00023236"/>
    </source>
</evidence>
<dbReference type="Pfam" id="PF11798">
    <property type="entry name" value="IMS_HHH"/>
    <property type="match status" value="1"/>
</dbReference>
<dbReference type="Gene3D" id="3.30.70.270">
    <property type="match status" value="1"/>
</dbReference>
<dbReference type="InterPro" id="IPR043502">
    <property type="entry name" value="DNA/RNA_pol_sf"/>
</dbReference>
<dbReference type="InterPro" id="IPR001126">
    <property type="entry name" value="UmuC"/>
</dbReference>
<dbReference type="GO" id="GO:0006281">
    <property type="term" value="P:DNA repair"/>
    <property type="evidence" value="ECO:0007669"/>
    <property type="project" value="UniProtKB-KW"/>
</dbReference>
<dbReference type="Gene3D" id="3.30.1490.100">
    <property type="entry name" value="DNA polymerase, Y-family, little finger domain"/>
    <property type="match status" value="1"/>
</dbReference>
<keyword evidence="3" id="KW-0741">SOS mutagenesis</keyword>
<dbReference type="PROSITE" id="PS50173">
    <property type="entry name" value="UMUC"/>
    <property type="match status" value="1"/>
</dbReference>
<dbReference type="InterPro" id="IPR036775">
    <property type="entry name" value="DNA_pol_Y-fam_lit_finger_sf"/>
</dbReference>
<keyword evidence="8" id="KW-1185">Reference proteome</keyword>
<evidence type="ECO:0000259" key="6">
    <source>
        <dbReference type="PROSITE" id="PS50173"/>
    </source>
</evidence>
<dbReference type="InterPro" id="IPR017961">
    <property type="entry name" value="DNA_pol_Y-fam_little_finger"/>
</dbReference>
<reference evidence="7" key="1">
    <citation type="journal article" date="2014" name="Int. J. Syst. Evol. Microbiol.">
        <title>Complete genome sequence of Corynebacterium casei LMG S-19264T (=DSM 44701T), isolated from a smear-ripened cheese.</title>
        <authorList>
            <consortium name="US DOE Joint Genome Institute (JGI-PGF)"/>
            <person name="Walter F."/>
            <person name="Albersmeier A."/>
            <person name="Kalinowski J."/>
            <person name="Ruckert C."/>
        </authorList>
    </citation>
    <scope>NUCLEOTIDE SEQUENCE</scope>
    <source>
        <strain evidence="7">CGMCC 1.10998</strain>
    </source>
</reference>
<accession>A0A916V1G9</accession>
<dbReference type="Pfam" id="PF11799">
    <property type="entry name" value="IMS_C"/>
    <property type="match status" value="1"/>
</dbReference>
<dbReference type="GO" id="GO:0005829">
    <property type="term" value="C:cytosol"/>
    <property type="evidence" value="ECO:0007669"/>
    <property type="project" value="TreeGrafter"/>
</dbReference>
<comment type="caution">
    <text evidence="7">The sequence shown here is derived from an EMBL/GenBank/DDBJ whole genome shotgun (WGS) entry which is preliminary data.</text>
</comment>
<dbReference type="Gene3D" id="3.40.1170.60">
    <property type="match status" value="1"/>
</dbReference>
<dbReference type="Pfam" id="PF00817">
    <property type="entry name" value="IMS"/>
    <property type="match status" value="1"/>
</dbReference>
<dbReference type="InterPro" id="IPR043128">
    <property type="entry name" value="Rev_trsase/Diguanyl_cyclase"/>
</dbReference>
<dbReference type="AlphaFoldDB" id="A0A916V1G9"/>
<organism evidence="7 8">
    <name type="scientific">Undibacterium terreum</name>
    <dbReference type="NCBI Taxonomy" id="1224302"/>
    <lineage>
        <taxon>Bacteria</taxon>
        <taxon>Pseudomonadati</taxon>
        <taxon>Pseudomonadota</taxon>
        <taxon>Betaproteobacteria</taxon>
        <taxon>Burkholderiales</taxon>
        <taxon>Oxalobacteraceae</taxon>
        <taxon>Undibacterium</taxon>
    </lineage>
</organism>
<evidence type="ECO:0000256" key="4">
    <source>
        <dbReference type="ARBA" id="ARBA00023204"/>
    </source>
</evidence>
<dbReference type="Pfam" id="PF13438">
    <property type="entry name" value="DUF4113"/>
    <property type="match status" value="1"/>
</dbReference>
<dbReference type="PANTHER" id="PTHR11076">
    <property type="entry name" value="DNA REPAIR POLYMERASE UMUC / TRANSFERASE FAMILY MEMBER"/>
    <property type="match status" value="1"/>
</dbReference>
<name>A0A916V1G9_9BURK</name>
<comment type="similarity">
    <text evidence="1">Belongs to the DNA polymerase type-Y family.</text>
</comment>
<dbReference type="Gene3D" id="1.10.150.20">
    <property type="entry name" value="5' to 3' exonuclease, C-terminal subdomain"/>
    <property type="match status" value="1"/>
</dbReference>
<dbReference type="GO" id="GO:0003684">
    <property type="term" value="F:damaged DNA binding"/>
    <property type="evidence" value="ECO:0007669"/>
    <property type="project" value="InterPro"/>
</dbReference>
<keyword evidence="5" id="KW-0742">SOS response</keyword>
<dbReference type="EMBL" id="BMED01000008">
    <property type="protein sequence ID" value="GGD00197.1"/>
    <property type="molecule type" value="Genomic_DNA"/>
</dbReference>
<feature type="domain" description="UmuC" evidence="6">
    <location>
        <begin position="9"/>
        <end position="197"/>
    </location>
</feature>
<sequence length="433" mass="48097">MVQAESQVFALVDVNNFYVSCERAFNPGLRGKPVVVLSNNDGCAVARSSEVKALGVAMGAPWFMLKDLAKQHGIIALSSNYTLYGDMSNRVMEILRTFSPNVEVYSIDESFVSLNGMDAMWQQRAQLGQKIRKQVLQWTALPVCVGISTSKTLAKMANHIAKKQPRFQGVCDLTSLAPADVDTILAGIDVGEVWGVGRRISEKLRAMGINTVQDLRTASPKGLRQHFGVVMERTCEELRGVSCMGLQEVAPARQEIISSKSFGELVFEFSELEEAVSQYMTRAAEKLRGQQSYCNSVNVFIHTDPFRLKDRQYSRSITVPMQDPSNDTRDLVRAAIMGLKRIYRPGYKYKKAGVVLMGLSRESTKQGTLFEESWNMQTSAAVMGALDALNKRFGRDTVKIASAASSARWTAKFENKTPHYTTDWGQLPTAFAR</sequence>
<dbReference type="GO" id="GO:0003887">
    <property type="term" value="F:DNA-directed DNA polymerase activity"/>
    <property type="evidence" value="ECO:0007669"/>
    <property type="project" value="TreeGrafter"/>
</dbReference>
<proteinExistence type="inferred from homology"/>
<dbReference type="InterPro" id="IPR024728">
    <property type="entry name" value="PolY_HhH_motif"/>
</dbReference>